<evidence type="ECO:0000256" key="1">
    <source>
        <dbReference type="ARBA" id="ARBA00004162"/>
    </source>
</evidence>
<comment type="caution">
    <text evidence="19">The sequence shown here is derived from an EMBL/GenBank/DDBJ whole genome shotgun (WGS) entry which is preliminary data.</text>
</comment>
<dbReference type="PROSITE" id="PS00107">
    <property type="entry name" value="PROTEIN_KINASE_ATP"/>
    <property type="match status" value="1"/>
</dbReference>
<evidence type="ECO:0000256" key="3">
    <source>
        <dbReference type="ARBA" id="ARBA00022475"/>
    </source>
</evidence>
<evidence type="ECO:0000256" key="10">
    <source>
        <dbReference type="ARBA" id="ARBA00022989"/>
    </source>
</evidence>
<dbReference type="SMART" id="SM00220">
    <property type="entry name" value="S_TKc"/>
    <property type="match status" value="1"/>
</dbReference>
<organism evidence="19 20">
    <name type="scientific">Eucalyptus globulus</name>
    <name type="common">Tasmanian blue gum</name>
    <dbReference type="NCBI Taxonomy" id="34317"/>
    <lineage>
        <taxon>Eukaryota</taxon>
        <taxon>Viridiplantae</taxon>
        <taxon>Streptophyta</taxon>
        <taxon>Embryophyta</taxon>
        <taxon>Tracheophyta</taxon>
        <taxon>Spermatophyta</taxon>
        <taxon>Magnoliopsida</taxon>
        <taxon>eudicotyledons</taxon>
        <taxon>Gunneridae</taxon>
        <taxon>Pentapetalae</taxon>
        <taxon>rosids</taxon>
        <taxon>malvids</taxon>
        <taxon>Myrtales</taxon>
        <taxon>Myrtaceae</taxon>
        <taxon>Myrtoideae</taxon>
        <taxon>Eucalypteae</taxon>
        <taxon>Eucalyptus</taxon>
    </lineage>
</organism>
<feature type="region of interest" description="Disordered" evidence="16">
    <location>
        <begin position="409"/>
        <end position="444"/>
    </location>
</feature>
<evidence type="ECO:0000256" key="12">
    <source>
        <dbReference type="ARBA" id="ARBA00047899"/>
    </source>
</evidence>
<evidence type="ECO:0000256" key="17">
    <source>
        <dbReference type="SAM" id="Phobius"/>
    </source>
</evidence>
<evidence type="ECO:0000256" key="2">
    <source>
        <dbReference type="ARBA" id="ARBA00012513"/>
    </source>
</evidence>
<dbReference type="InterPro" id="IPR017441">
    <property type="entry name" value="Protein_kinase_ATP_BS"/>
</dbReference>
<evidence type="ECO:0000256" key="5">
    <source>
        <dbReference type="ARBA" id="ARBA00022679"/>
    </source>
</evidence>
<evidence type="ECO:0000256" key="7">
    <source>
        <dbReference type="ARBA" id="ARBA00022741"/>
    </source>
</evidence>
<gene>
    <name evidence="19" type="ORF">ACJRO7_016300</name>
</gene>
<keyword evidence="7 14" id="KW-0547">Nucleotide-binding</keyword>
<dbReference type="EMBL" id="JBJKBG010000003">
    <property type="protein sequence ID" value="KAL3747489.1"/>
    <property type="molecule type" value="Genomic_DNA"/>
</dbReference>
<comment type="similarity">
    <text evidence="15">Belongs to the protein kinase superfamily.</text>
</comment>
<evidence type="ECO:0000256" key="11">
    <source>
        <dbReference type="ARBA" id="ARBA00023136"/>
    </source>
</evidence>
<dbReference type="Proteomes" id="UP001634007">
    <property type="component" value="Unassembled WGS sequence"/>
</dbReference>
<dbReference type="PANTHER" id="PTHR47982">
    <property type="entry name" value="PROLINE-RICH RECEPTOR-LIKE PROTEIN KINASE PERK4"/>
    <property type="match status" value="1"/>
</dbReference>
<evidence type="ECO:0000256" key="14">
    <source>
        <dbReference type="PROSITE-ProRule" id="PRU10141"/>
    </source>
</evidence>
<keyword evidence="20" id="KW-1185">Reference proteome</keyword>
<dbReference type="FunFam" id="3.30.200.20:FF:000039">
    <property type="entry name" value="receptor-like protein kinase FERONIA"/>
    <property type="match status" value="1"/>
</dbReference>
<dbReference type="FunFam" id="1.10.510.10:FF:000173">
    <property type="entry name" value="proline-rich receptor-like protein kinase PERK8"/>
    <property type="match status" value="1"/>
</dbReference>
<name>A0ABD3L6X6_EUCGL</name>
<evidence type="ECO:0000256" key="13">
    <source>
        <dbReference type="ARBA" id="ARBA00048679"/>
    </source>
</evidence>
<feature type="transmembrane region" description="Helical" evidence="17">
    <location>
        <begin position="27"/>
        <end position="49"/>
    </location>
</feature>
<keyword evidence="3" id="KW-1003">Cell membrane</keyword>
<dbReference type="Gene3D" id="3.30.200.20">
    <property type="entry name" value="Phosphorylase Kinase, domain 1"/>
    <property type="match status" value="1"/>
</dbReference>
<evidence type="ECO:0000256" key="15">
    <source>
        <dbReference type="RuleBase" id="RU000304"/>
    </source>
</evidence>
<evidence type="ECO:0000256" key="16">
    <source>
        <dbReference type="SAM" id="MobiDB-lite"/>
    </source>
</evidence>
<evidence type="ECO:0000256" key="4">
    <source>
        <dbReference type="ARBA" id="ARBA00022527"/>
    </source>
</evidence>
<dbReference type="InterPro" id="IPR047117">
    <property type="entry name" value="PERK1-13-like"/>
</dbReference>
<feature type="domain" description="Protein kinase" evidence="18">
    <location>
        <begin position="89"/>
        <end position="366"/>
    </location>
</feature>
<evidence type="ECO:0000259" key="18">
    <source>
        <dbReference type="PROSITE" id="PS50011"/>
    </source>
</evidence>
<keyword evidence="11 17" id="KW-0472">Membrane</keyword>
<dbReference type="InterPro" id="IPR001245">
    <property type="entry name" value="Ser-Thr/Tyr_kinase_cat_dom"/>
</dbReference>
<dbReference type="InterPro" id="IPR008271">
    <property type="entry name" value="Ser/Thr_kinase_AS"/>
</dbReference>
<dbReference type="InterPro" id="IPR000719">
    <property type="entry name" value="Prot_kinase_dom"/>
</dbReference>
<comment type="subcellular location">
    <subcellularLocation>
        <location evidence="1">Cell membrane</location>
        <topology evidence="1">Single-pass membrane protein</topology>
    </subcellularLocation>
</comment>
<dbReference type="GO" id="GO:0005886">
    <property type="term" value="C:plasma membrane"/>
    <property type="evidence" value="ECO:0007669"/>
    <property type="project" value="UniProtKB-SubCell"/>
</dbReference>
<sequence>MASPVPPASSRSPMPISPASPSCRYPLLTGLVVGLCVGAVVGVVLFACYRKKNRQPRAPTPSVPTPSAPQSYGKRIFTLPEVKRSTNFFSDNKVIGEGGFGHVYKGDLTGKDVAVKRLKGRAGGRDPGFETEVENLSRAHHKHVVSLVGYCIAGAERILVYEYVPNGSLESHLRGDEQPTLDWPKRLKITLGSAKGLAYLHGDCYPKIIHRDIKAANILVDSKFEAKIADFGLAKCISESRTHVSTAVKGSTGYLAPEYVSCGQLTEKSDMYSFGVVLLELITGRKASDATDSPENRKGLVDWVRPQVPRYLKDGNFSALVDPSLQNHYKPDEMARMVQCAVACVYKSADDRPKMSEIVRALEGCLRLSFSPSDLNPGEMPGLSSLLSGCKSSGCGTSQGLEMSRKTPLAIPEHGSGHHNKPTSGSRRAGPSRPTAQGVEMRKM</sequence>
<protein>
    <recommendedName>
        <fullName evidence="2">non-specific serine/threonine protein kinase</fullName>
        <ecNumber evidence="2">2.7.11.1</ecNumber>
    </recommendedName>
</protein>
<feature type="binding site" evidence="14">
    <location>
        <position position="116"/>
    </location>
    <ligand>
        <name>ATP</name>
        <dbReference type="ChEBI" id="CHEBI:30616"/>
    </ligand>
</feature>
<evidence type="ECO:0000313" key="20">
    <source>
        <dbReference type="Proteomes" id="UP001634007"/>
    </source>
</evidence>
<dbReference type="PANTHER" id="PTHR47982:SF35">
    <property type="entry name" value="PROLINE-RICH RECEPTOR-LIKE PROTEIN KINASE PERK1-RELATED"/>
    <property type="match status" value="1"/>
</dbReference>
<accession>A0ABD3L6X6</accession>
<keyword evidence="9 14" id="KW-0067">ATP-binding</keyword>
<keyword evidence="5" id="KW-0808">Transferase</keyword>
<dbReference type="AlphaFoldDB" id="A0ABD3L6X6"/>
<evidence type="ECO:0000313" key="19">
    <source>
        <dbReference type="EMBL" id="KAL3747489.1"/>
    </source>
</evidence>
<keyword evidence="10 17" id="KW-1133">Transmembrane helix</keyword>
<dbReference type="SUPFAM" id="SSF56112">
    <property type="entry name" value="Protein kinase-like (PK-like)"/>
    <property type="match status" value="1"/>
</dbReference>
<keyword evidence="8" id="KW-0418">Kinase</keyword>
<proteinExistence type="inferred from homology"/>
<dbReference type="GO" id="GO:0005524">
    <property type="term" value="F:ATP binding"/>
    <property type="evidence" value="ECO:0007669"/>
    <property type="project" value="UniProtKB-UniRule"/>
</dbReference>
<evidence type="ECO:0000256" key="9">
    <source>
        <dbReference type="ARBA" id="ARBA00022840"/>
    </source>
</evidence>
<keyword evidence="4 15" id="KW-0723">Serine/threonine-protein kinase</keyword>
<reference evidence="19 20" key="1">
    <citation type="submission" date="2024-11" db="EMBL/GenBank/DDBJ databases">
        <title>Chromosome-level genome assembly of Eucalyptus globulus Labill. provides insights into its genome evolution.</title>
        <authorList>
            <person name="Li X."/>
        </authorList>
    </citation>
    <scope>NUCLEOTIDE SEQUENCE [LARGE SCALE GENOMIC DNA]</scope>
    <source>
        <strain evidence="19">CL2024</strain>
        <tissue evidence="19">Fresh tender leaves</tissue>
    </source>
</reference>
<dbReference type="InterPro" id="IPR011009">
    <property type="entry name" value="Kinase-like_dom_sf"/>
</dbReference>
<dbReference type="Pfam" id="PF07714">
    <property type="entry name" value="PK_Tyr_Ser-Thr"/>
    <property type="match status" value="1"/>
</dbReference>
<evidence type="ECO:0000256" key="8">
    <source>
        <dbReference type="ARBA" id="ARBA00022777"/>
    </source>
</evidence>
<keyword evidence="6 17" id="KW-0812">Transmembrane</keyword>
<dbReference type="Gene3D" id="1.10.510.10">
    <property type="entry name" value="Transferase(Phosphotransferase) domain 1"/>
    <property type="match status" value="1"/>
</dbReference>
<evidence type="ECO:0000256" key="6">
    <source>
        <dbReference type="ARBA" id="ARBA00022692"/>
    </source>
</evidence>
<comment type="catalytic activity">
    <reaction evidence="12">
        <text>L-threonyl-[protein] + ATP = O-phospho-L-threonyl-[protein] + ADP + H(+)</text>
        <dbReference type="Rhea" id="RHEA:46608"/>
        <dbReference type="Rhea" id="RHEA-COMP:11060"/>
        <dbReference type="Rhea" id="RHEA-COMP:11605"/>
        <dbReference type="ChEBI" id="CHEBI:15378"/>
        <dbReference type="ChEBI" id="CHEBI:30013"/>
        <dbReference type="ChEBI" id="CHEBI:30616"/>
        <dbReference type="ChEBI" id="CHEBI:61977"/>
        <dbReference type="ChEBI" id="CHEBI:456216"/>
        <dbReference type="EC" id="2.7.11.1"/>
    </reaction>
</comment>
<dbReference type="EC" id="2.7.11.1" evidence="2"/>
<dbReference type="GO" id="GO:0004674">
    <property type="term" value="F:protein serine/threonine kinase activity"/>
    <property type="evidence" value="ECO:0007669"/>
    <property type="project" value="UniProtKB-KW"/>
</dbReference>
<dbReference type="PROSITE" id="PS00108">
    <property type="entry name" value="PROTEIN_KINASE_ST"/>
    <property type="match status" value="1"/>
</dbReference>
<dbReference type="PROSITE" id="PS50011">
    <property type="entry name" value="PROTEIN_KINASE_DOM"/>
    <property type="match status" value="1"/>
</dbReference>
<comment type="catalytic activity">
    <reaction evidence="13">
        <text>L-seryl-[protein] + ATP = O-phospho-L-seryl-[protein] + ADP + H(+)</text>
        <dbReference type="Rhea" id="RHEA:17989"/>
        <dbReference type="Rhea" id="RHEA-COMP:9863"/>
        <dbReference type="Rhea" id="RHEA-COMP:11604"/>
        <dbReference type="ChEBI" id="CHEBI:15378"/>
        <dbReference type="ChEBI" id="CHEBI:29999"/>
        <dbReference type="ChEBI" id="CHEBI:30616"/>
        <dbReference type="ChEBI" id="CHEBI:83421"/>
        <dbReference type="ChEBI" id="CHEBI:456216"/>
        <dbReference type="EC" id="2.7.11.1"/>
    </reaction>
</comment>